<proteinExistence type="predicted"/>
<dbReference type="EMBL" id="FOLD01000005">
    <property type="protein sequence ID" value="SFC35168.1"/>
    <property type="molecule type" value="Genomic_DNA"/>
</dbReference>
<dbReference type="STRING" id="1164594.SAMN05216204_105198"/>
<evidence type="ECO:0000313" key="1">
    <source>
        <dbReference type="EMBL" id="SFC35168.1"/>
    </source>
</evidence>
<organism evidence="1 2">
    <name type="scientific">Massilia yuzhufengensis</name>
    <dbReference type="NCBI Taxonomy" id="1164594"/>
    <lineage>
        <taxon>Bacteria</taxon>
        <taxon>Pseudomonadati</taxon>
        <taxon>Pseudomonadota</taxon>
        <taxon>Betaproteobacteria</taxon>
        <taxon>Burkholderiales</taxon>
        <taxon>Oxalobacteraceae</taxon>
        <taxon>Telluria group</taxon>
        <taxon>Massilia</taxon>
    </lineage>
</organism>
<gene>
    <name evidence="1" type="ORF">SAMN05216204_105198</name>
</gene>
<reference evidence="2" key="1">
    <citation type="submission" date="2016-10" db="EMBL/GenBank/DDBJ databases">
        <authorList>
            <person name="Varghese N."/>
            <person name="Submissions S."/>
        </authorList>
    </citation>
    <scope>NUCLEOTIDE SEQUENCE [LARGE SCALE GENOMIC DNA]</scope>
    <source>
        <strain evidence="2">CGMCC 1.12041</strain>
    </source>
</reference>
<accession>A0A1I1ILP4</accession>
<keyword evidence="2" id="KW-1185">Reference proteome</keyword>
<dbReference type="AlphaFoldDB" id="A0A1I1ILP4"/>
<dbReference type="Proteomes" id="UP000198639">
    <property type="component" value="Unassembled WGS sequence"/>
</dbReference>
<sequence>MPIPNELLATITERLSPGGTPGTAADAVRAWNRVFAKFSPLLGPLSTQLLFVRTLSEHAGSFSWLSHCATPDKSGDAFGAFTLCLDTRAPEEIVAANQVLLATYIAELSALIGDRLVIQFLRAAFMPGADIKKP</sequence>
<name>A0A1I1ILP4_9BURK</name>
<evidence type="ECO:0000313" key="2">
    <source>
        <dbReference type="Proteomes" id="UP000198639"/>
    </source>
</evidence>
<dbReference type="RefSeq" id="WP_091872935.1">
    <property type="nucleotide sequence ID" value="NZ_FOLD01000005.1"/>
</dbReference>
<protein>
    <submittedName>
        <fullName evidence="1">Uncharacterized protein</fullName>
    </submittedName>
</protein>
<dbReference type="OrthoDB" id="8757829at2"/>